<protein>
    <submittedName>
        <fullName evidence="1 2">Uncharacterized protein</fullName>
    </submittedName>
</protein>
<dbReference type="EMBL" id="CM001220">
    <property type="protein sequence ID" value="KEH30634.1"/>
    <property type="molecule type" value="Genomic_DNA"/>
</dbReference>
<dbReference type="EnsemblPlants" id="KEH30634">
    <property type="protein sequence ID" value="KEH30634"/>
    <property type="gene ID" value="MTR_4g077230"/>
</dbReference>
<evidence type="ECO:0000313" key="3">
    <source>
        <dbReference type="Proteomes" id="UP000002051"/>
    </source>
</evidence>
<keyword evidence="3" id="KW-1185">Reference proteome</keyword>
<gene>
    <name evidence="1" type="ordered locus">MTR_4g077230</name>
</gene>
<sequence length="66" mass="7772">MTIFKSPEYSCLRICNVEDSKVIELICTGSKLIKQSEMNKYLNETRMTNKVAQRQQTKQRRTKTTK</sequence>
<accession>A0A072ULI2</accession>
<reference evidence="1 2" key="2">
    <citation type="journal article" date="2014" name="BMC Genomics">
        <title>An improved genome release (version Mt4.0) for the model legume Medicago truncatula.</title>
        <authorList>
            <person name="Tang H."/>
            <person name="Krishnakumar V."/>
            <person name="Bidwell S."/>
            <person name="Rosen B."/>
            <person name="Chan A."/>
            <person name="Zhou S."/>
            <person name="Gentzbittel L."/>
            <person name="Childs K.L."/>
            <person name="Yandell M."/>
            <person name="Gundlach H."/>
            <person name="Mayer K.F."/>
            <person name="Schwartz D.C."/>
            <person name="Town C.D."/>
        </authorList>
    </citation>
    <scope>GENOME REANNOTATION</scope>
    <source>
        <strain evidence="1">A17</strain>
        <strain evidence="2">cv. Jemalong A17</strain>
    </source>
</reference>
<organism evidence="1 3">
    <name type="scientific">Medicago truncatula</name>
    <name type="common">Barrel medic</name>
    <name type="synonym">Medicago tribuloides</name>
    <dbReference type="NCBI Taxonomy" id="3880"/>
    <lineage>
        <taxon>Eukaryota</taxon>
        <taxon>Viridiplantae</taxon>
        <taxon>Streptophyta</taxon>
        <taxon>Embryophyta</taxon>
        <taxon>Tracheophyta</taxon>
        <taxon>Spermatophyta</taxon>
        <taxon>Magnoliopsida</taxon>
        <taxon>eudicotyledons</taxon>
        <taxon>Gunneridae</taxon>
        <taxon>Pentapetalae</taxon>
        <taxon>rosids</taxon>
        <taxon>fabids</taxon>
        <taxon>Fabales</taxon>
        <taxon>Fabaceae</taxon>
        <taxon>Papilionoideae</taxon>
        <taxon>50 kb inversion clade</taxon>
        <taxon>NPAAA clade</taxon>
        <taxon>Hologalegina</taxon>
        <taxon>IRL clade</taxon>
        <taxon>Trifolieae</taxon>
        <taxon>Medicago</taxon>
    </lineage>
</organism>
<evidence type="ECO:0000313" key="2">
    <source>
        <dbReference type="EnsemblPlants" id="KEH30634"/>
    </source>
</evidence>
<dbReference type="AlphaFoldDB" id="A0A072ULI2"/>
<dbReference type="Proteomes" id="UP000002051">
    <property type="component" value="Chromosome 4"/>
</dbReference>
<evidence type="ECO:0000313" key="1">
    <source>
        <dbReference type="EMBL" id="KEH30634.1"/>
    </source>
</evidence>
<reference evidence="1 2" key="1">
    <citation type="journal article" date="2011" name="Nature">
        <title>The Medicago genome provides insight into the evolution of rhizobial symbioses.</title>
        <authorList>
            <person name="Young N.D."/>
            <person name="Debelle F."/>
            <person name="Oldroyd G.E."/>
            <person name="Geurts R."/>
            <person name="Cannon S.B."/>
            <person name="Udvardi M.K."/>
            <person name="Benedito V.A."/>
            <person name="Mayer K.F."/>
            <person name="Gouzy J."/>
            <person name="Schoof H."/>
            <person name="Van de Peer Y."/>
            <person name="Proost S."/>
            <person name="Cook D.R."/>
            <person name="Meyers B.C."/>
            <person name="Spannagl M."/>
            <person name="Cheung F."/>
            <person name="De Mita S."/>
            <person name="Krishnakumar V."/>
            <person name="Gundlach H."/>
            <person name="Zhou S."/>
            <person name="Mudge J."/>
            <person name="Bharti A.K."/>
            <person name="Murray J.D."/>
            <person name="Naoumkina M.A."/>
            <person name="Rosen B."/>
            <person name="Silverstein K.A."/>
            <person name="Tang H."/>
            <person name="Rombauts S."/>
            <person name="Zhao P.X."/>
            <person name="Zhou P."/>
            <person name="Barbe V."/>
            <person name="Bardou P."/>
            <person name="Bechner M."/>
            <person name="Bellec A."/>
            <person name="Berger A."/>
            <person name="Berges H."/>
            <person name="Bidwell S."/>
            <person name="Bisseling T."/>
            <person name="Choisne N."/>
            <person name="Couloux A."/>
            <person name="Denny R."/>
            <person name="Deshpande S."/>
            <person name="Dai X."/>
            <person name="Doyle J.J."/>
            <person name="Dudez A.M."/>
            <person name="Farmer A.D."/>
            <person name="Fouteau S."/>
            <person name="Franken C."/>
            <person name="Gibelin C."/>
            <person name="Gish J."/>
            <person name="Goldstein S."/>
            <person name="Gonzalez A.J."/>
            <person name="Green P.J."/>
            <person name="Hallab A."/>
            <person name="Hartog M."/>
            <person name="Hua A."/>
            <person name="Humphray S.J."/>
            <person name="Jeong D.H."/>
            <person name="Jing Y."/>
            <person name="Jocker A."/>
            <person name="Kenton S.M."/>
            <person name="Kim D.J."/>
            <person name="Klee K."/>
            <person name="Lai H."/>
            <person name="Lang C."/>
            <person name="Lin S."/>
            <person name="Macmil S.L."/>
            <person name="Magdelenat G."/>
            <person name="Matthews L."/>
            <person name="McCorrison J."/>
            <person name="Monaghan E.L."/>
            <person name="Mun J.H."/>
            <person name="Najar F.Z."/>
            <person name="Nicholson C."/>
            <person name="Noirot C."/>
            <person name="O'Bleness M."/>
            <person name="Paule C.R."/>
            <person name="Poulain J."/>
            <person name="Prion F."/>
            <person name="Qin B."/>
            <person name="Qu C."/>
            <person name="Retzel E.F."/>
            <person name="Riddle C."/>
            <person name="Sallet E."/>
            <person name="Samain S."/>
            <person name="Samson N."/>
            <person name="Sanders I."/>
            <person name="Saurat O."/>
            <person name="Scarpelli C."/>
            <person name="Schiex T."/>
            <person name="Segurens B."/>
            <person name="Severin A.J."/>
            <person name="Sherrier D.J."/>
            <person name="Shi R."/>
            <person name="Sims S."/>
            <person name="Singer S.R."/>
            <person name="Sinharoy S."/>
            <person name="Sterck L."/>
            <person name="Viollet A."/>
            <person name="Wang B.B."/>
            <person name="Wang K."/>
            <person name="Wang M."/>
            <person name="Wang X."/>
            <person name="Warfsmann J."/>
            <person name="Weissenbach J."/>
            <person name="White D.D."/>
            <person name="White J.D."/>
            <person name="Wiley G.B."/>
            <person name="Wincker P."/>
            <person name="Xing Y."/>
            <person name="Yang L."/>
            <person name="Yao Z."/>
            <person name="Ying F."/>
            <person name="Zhai J."/>
            <person name="Zhou L."/>
            <person name="Zuber A."/>
            <person name="Denarie J."/>
            <person name="Dixon R.A."/>
            <person name="May G.D."/>
            <person name="Schwartz D.C."/>
            <person name="Rogers J."/>
            <person name="Quetier F."/>
            <person name="Town C.D."/>
            <person name="Roe B.A."/>
        </authorList>
    </citation>
    <scope>NUCLEOTIDE SEQUENCE [LARGE SCALE GENOMIC DNA]</scope>
    <source>
        <strain evidence="1">A17</strain>
        <strain evidence="2">cv. Jemalong A17</strain>
    </source>
</reference>
<dbReference type="HOGENOM" id="CLU_145668_2_0_1"/>
<reference evidence="2" key="3">
    <citation type="submission" date="2015-04" db="UniProtKB">
        <authorList>
            <consortium name="EnsemblPlants"/>
        </authorList>
    </citation>
    <scope>IDENTIFICATION</scope>
    <source>
        <strain evidence="2">cv. Jemalong A17</strain>
    </source>
</reference>
<name>A0A072ULI2_MEDTR</name>
<proteinExistence type="predicted"/>